<evidence type="ECO:0000313" key="5">
    <source>
        <dbReference type="EMBL" id="GAN31798.1"/>
    </source>
</evidence>
<dbReference type="PANTHER" id="PTHR35038">
    <property type="entry name" value="DISSIMILATORY SULFITE REDUCTASE SIRA"/>
    <property type="match status" value="1"/>
</dbReference>
<dbReference type="InterPro" id="IPR036280">
    <property type="entry name" value="Multihaem_cyt_sf"/>
</dbReference>
<evidence type="ECO:0000259" key="3">
    <source>
        <dbReference type="Pfam" id="PF09699"/>
    </source>
</evidence>
<dbReference type="SUPFAM" id="SSF48695">
    <property type="entry name" value="Multiheme cytochromes"/>
    <property type="match status" value="1"/>
</dbReference>
<organism evidence="5 6">
    <name type="scientific">Candidatus Brocadia sinica JPN1</name>
    <dbReference type="NCBI Taxonomy" id="1197129"/>
    <lineage>
        <taxon>Bacteria</taxon>
        <taxon>Pseudomonadati</taxon>
        <taxon>Planctomycetota</taxon>
        <taxon>Candidatus Brocadiia</taxon>
        <taxon>Candidatus Brocadiales</taxon>
        <taxon>Candidatus Brocadiaceae</taxon>
        <taxon>Candidatus Brocadia</taxon>
    </lineage>
</organism>
<dbReference type="Pfam" id="PF13435">
    <property type="entry name" value="Cytochrome_C554"/>
    <property type="match status" value="1"/>
</dbReference>
<accession>A0ABQ0JSU8</accession>
<dbReference type="CDD" id="cd08168">
    <property type="entry name" value="Cytochrom_C3"/>
    <property type="match status" value="1"/>
</dbReference>
<dbReference type="InterPro" id="IPR023155">
    <property type="entry name" value="Cyt_c-552/4"/>
</dbReference>
<dbReference type="InterPro" id="IPR010177">
    <property type="entry name" value="Paired_CXXCH_1"/>
</dbReference>
<feature type="domain" description="Doubled CXXCH motif" evidence="3">
    <location>
        <begin position="469"/>
        <end position="512"/>
    </location>
</feature>
<dbReference type="Proteomes" id="UP000032309">
    <property type="component" value="Unassembled WGS sequence"/>
</dbReference>
<evidence type="ECO:0000259" key="4">
    <source>
        <dbReference type="Pfam" id="PF13435"/>
    </source>
</evidence>
<dbReference type="Gene3D" id="1.10.1130.10">
    <property type="entry name" value="Flavocytochrome C3, Chain A"/>
    <property type="match status" value="2"/>
</dbReference>
<comment type="caution">
    <text evidence="5">The sequence shown here is derived from an EMBL/GenBank/DDBJ whole genome shotgun (WGS) entry which is preliminary data.</text>
</comment>
<dbReference type="Pfam" id="PF13620">
    <property type="entry name" value="CarboxypepD_reg"/>
    <property type="match status" value="1"/>
</dbReference>
<keyword evidence="1 2" id="KW-0732">Signal</keyword>
<evidence type="ECO:0000313" key="6">
    <source>
        <dbReference type="Proteomes" id="UP000032309"/>
    </source>
</evidence>
<evidence type="ECO:0000256" key="1">
    <source>
        <dbReference type="ARBA" id="ARBA00022729"/>
    </source>
</evidence>
<feature type="chain" id="PRO_5045749522" evidence="2">
    <location>
        <begin position="24"/>
        <end position="616"/>
    </location>
</feature>
<dbReference type="SUPFAM" id="SSF49452">
    <property type="entry name" value="Starch-binding domain-like"/>
    <property type="match status" value="1"/>
</dbReference>
<dbReference type="EMBL" id="BAFN01000001">
    <property type="protein sequence ID" value="GAN31798.1"/>
    <property type="molecule type" value="Genomic_DNA"/>
</dbReference>
<dbReference type="RefSeq" id="WP_162183211.1">
    <property type="nucleotide sequence ID" value="NZ_BAFN01000001.1"/>
</dbReference>
<feature type="signal peptide" evidence="2">
    <location>
        <begin position="1"/>
        <end position="23"/>
    </location>
</feature>
<dbReference type="NCBIfam" id="TIGR01905">
    <property type="entry name" value="paired_CXXCH_1"/>
    <property type="match status" value="1"/>
</dbReference>
<reference evidence="6" key="1">
    <citation type="journal article" date="2015" name="Genome Announc.">
        <title>Draft Genome Sequence of an Anaerobic Ammonium-Oxidizing Bacterium, "Candidatus Brocadia sinica".</title>
        <authorList>
            <person name="Oshiki M."/>
            <person name="Shinyako-Hata K."/>
            <person name="Satoh H."/>
            <person name="Okabe S."/>
        </authorList>
    </citation>
    <scope>NUCLEOTIDE SEQUENCE [LARGE SCALE GENOMIC DNA]</scope>
    <source>
        <strain evidence="6">JPN1</strain>
    </source>
</reference>
<dbReference type="Pfam" id="PF09699">
    <property type="entry name" value="Paired_CXXCH_1"/>
    <property type="match status" value="1"/>
</dbReference>
<proteinExistence type="predicted"/>
<dbReference type="PANTHER" id="PTHR35038:SF8">
    <property type="entry name" value="C-TYPE POLYHEME CYTOCHROME OMCC"/>
    <property type="match status" value="1"/>
</dbReference>
<protein>
    <submittedName>
        <fullName evidence="5">Hypothetical cytochrome protein</fullName>
    </submittedName>
</protein>
<evidence type="ECO:0000256" key="2">
    <source>
        <dbReference type="SAM" id="SignalP"/>
    </source>
</evidence>
<keyword evidence="6" id="KW-1185">Reference proteome</keyword>
<name>A0ABQ0JSU8_9BACT</name>
<dbReference type="InterPro" id="IPR051829">
    <property type="entry name" value="Multiheme_Cytochr_ET"/>
</dbReference>
<feature type="domain" description="Cytochrome c-552/4" evidence="4">
    <location>
        <begin position="296"/>
        <end position="347"/>
    </location>
</feature>
<dbReference type="Gene3D" id="2.60.40.1120">
    <property type="entry name" value="Carboxypeptidase-like, regulatory domain"/>
    <property type="match status" value="1"/>
</dbReference>
<dbReference type="InterPro" id="IPR013784">
    <property type="entry name" value="Carb-bd-like_fold"/>
</dbReference>
<sequence length="616" mass="66927">MLTKKHLFMIGALSAIIVCFSHASWASSPINQKSTLLPSTNELIGTSLRKDTSTGSGKIDGKVTNTDGLPLSDITISIQLLTEETAYRSAFEDVATTDKKGKFEIAGLTPGKYIVRATPPSDEIYLPNDKFNVTVKSNKTKKVKIKLSAASHTSSEYVGSTVCLGCHPEHKGWEVTAHAITIRTPNSETVVAPFRGDIITTSDGKVKFKPFIENNAYKVILYDLTDESISVTYTIARTHGGVALVGKQRYQVKIGNSHYILPIQYNNRNIDVNNPNAAWVSYNPGNWYNSDNTLIATDANTPPDKNKSFEQNCEGCHVTGLGITRNADGEFISGSEEIGISCESCHGPGGLHVSEGGGKARHIVNPKYLATDRGNEVCGQCHIRVKNKTGESGANFETEYPCIINGEELTSFIPGKILANYIEETGSDGKPTAGYWNDNDTVILGEYASENNHSQKHRQQYQDFLKSHHYNFAGLKCYTCHETHGTGVKGTAQLLKKSSNNKLCTTCHDDLAKTVKKDGDTQNKHAKHLYSSSDVGGSLCTGCHMPKTAKSAVDNDIASHVFDIIKPYTSKAMADANTAAGKANNPGTVITNSCYGCHPKDADYGVARWNTWEAIP</sequence>
<gene>
    <name evidence="5" type="ORF">BROSI_A0302</name>
</gene>